<feature type="domain" description="Alpha-2-macroglobulin" evidence="11">
    <location>
        <begin position="595"/>
        <end position="678"/>
    </location>
</feature>
<evidence type="ECO:0000256" key="3">
    <source>
        <dbReference type="ARBA" id="ARBA00022525"/>
    </source>
</evidence>
<evidence type="ECO:0000259" key="11">
    <source>
        <dbReference type="SMART" id="SM01360"/>
    </source>
</evidence>
<dbReference type="Gene3D" id="2.60.40.10">
    <property type="entry name" value="Immunoglobulins"/>
    <property type="match status" value="2"/>
</dbReference>
<dbReference type="Ensembl" id="ENSONIT00000071725.1">
    <property type="protein sequence ID" value="ENSONIP00000041226.1"/>
    <property type="gene ID" value="ENSONIG00000014773.2"/>
</dbReference>
<evidence type="ECO:0000256" key="5">
    <source>
        <dbReference type="ARBA" id="ARBA00022729"/>
    </source>
</evidence>
<dbReference type="Pfam" id="PF01835">
    <property type="entry name" value="MG2"/>
    <property type="match status" value="1"/>
</dbReference>
<dbReference type="Proteomes" id="UP000005207">
    <property type="component" value="Linkage group LG14"/>
</dbReference>
<keyword evidence="8" id="KW-0325">Glycoprotein</keyword>
<reference evidence="13" key="3">
    <citation type="submission" date="2025-09" db="UniProtKB">
        <authorList>
            <consortium name="Ensembl"/>
        </authorList>
    </citation>
    <scope>IDENTIFICATION</scope>
</reference>
<dbReference type="Gene3D" id="2.60.120.1540">
    <property type="match status" value="1"/>
</dbReference>
<dbReference type="Gene3D" id="2.60.40.690">
    <property type="entry name" value="Alpha-macroglobulin, receptor-binding domain"/>
    <property type="match status" value="1"/>
</dbReference>
<dbReference type="FunFam" id="1.50.10.20:FF:000001">
    <property type="entry name" value="CD109 isoform 1"/>
    <property type="match status" value="1"/>
</dbReference>
<dbReference type="Pfam" id="PF07703">
    <property type="entry name" value="A2M_BRD"/>
    <property type="match status" value="1"/>
</dbReference>
<keyword evidence="3" id="KW-0964">Secreted</keyword>
<dbReference type="SUPFAM" id="SSF81296">
    <property type="entry name" value="E set domains"/>
    <property type="match status" value="1"/>
</dbReference>
<organism evidence="13 14">
    <name type="scientific">Oreochromis niloticus</name>
    <name type="common">Nile tilapia</name>
    <name type="synonym">Tilapia nilotica</name>
    <dbReference type="NCBI Taxonomy" id="8128"/>
    <lineage>
        <taxon>Eukaryota</taxon>
        <taxon>Metazoa</taxon>
        <taxon>Chordata</taxon>
        <taxon>Craniata</taxon>
        <taxon>Vertebrata</taxon>
        <taxon>Euteleostomi</taxon>
        <taxon>Actinopterygii</taxon>
        <taxon>Neopterygii</taxon>
        <taxon>Teleostei</taxon>
        <taxon>Neoteleostei</taxon>
        <taxon>Acanthomorphata</taxon>
        <taxon>Ovalentaria</taxon>
        <taxon>Cichlomorphae</taxon>
        <taxon>Cichliformes</taxon>
        <taxon>Cichlidae</taxon>
        <taxon>African cichlids</taxon>
        <taxon>Pseudocrenilabrinae</taxon>
        <taxon>Oreochromini</taxon>
        <taxon>Oreochromis</taxon>
    </lineage>
</organism>
<keyword evidence="5 9" id="KW-0732">Signal</keyword>
<dbReference type="Pfam" id="PF17789">
    <property type="entry name" value="MG4"/>
    <property type="match status" value="1"/>
</dbReference>
<dbReference type="PROSITE" id="PS00477">
    <property type="entry name" value="ALPHA_2_MACROGLOBULIN"/>
    <property type="match status" value="1"/>
</dbReference>
<dbReference type="InterPro" id="IPR014756">
    <property type="entry name" value="Ig_E-set"/>
</dbReference>
<evidence type="ECO:0000256" key="7">
    <source>
        <dbReference type="ARBA" id="ARBA00023157"/>
    </source>
</evidence>
<comment type="similarity">
    <text evidence="2">Belongs to the protease inhibitor I39 (alpha-2-macroglobulin) family.</text>
</comment>
<dbReference type="InterPro" id="IPR008930">
    <property type="entry name" value="Terpenoid_cyclase/PrenylTrfase"/>
</dbReference>
<dbReference type="InterPro" id="IPR040839">
    <property type="entry name" value="MG4"/>
</dbReference>
<dbReference type="FunFam" id="2.60.40.1930:FF:000001">
    <property type="entry name" value="CD109 isoform 3"/>
    <property type="match status" value="1"/>
</dbReference>
<sequence>TQNNLQLYLGCFLKCFSPSLMCLLVLQVPVVRSRTVTTVYVNIFHEKNMTSKHTKVVIEPPAFIHIVQTDKPIYKPGQTVKFRIVSMDANFIPVERDPSSNRIAQWLDKSVVGGILDLSHPMIPEAVQGSYTITALTDKGEQISHSFDIKEYVLPKYEVNVHLPSVITVLDQEAALKICGKYTYGKPVIGSVKAQFCRNAIRFFWFSSPQNKDLCKTYELTTDKSGCATQTVNVTAFSLHKNMYSDTFEVTAEMEEYGTGVILKGYGQTSFTCDIRTVTFEDVPEAYKPGIPFEGKIKVVGPDNKPVANEPVYLFVGSSLKLALTTDVNGVALFSLGTSLWKDSVHLKASSKNTTEHEHYAYGLRRPNYRASHHHVTPFYSKSSSFLKVMQASSELPCDSEATVRAQYIIQGEELEKGQEVLHFFYLVQSRGSIVQHGSIPVAVKMSVPLTRMSDLAPFAQVVVYTLMPSGEAVADSHDFPVQLCLNNKVSLKFSSLQELPSERTTLSLKAHPGSLCSVRAIDQSVLLLQTEQELTVSYVYSQLPVEKLSGYSYDVEDSEPYPSRRETRSIYYGPGRQKNDVYSIFKVKHFNINVWTLDSGLVSMEKTTPDTITKWAAGAFCVSSVGFGVAPNTGLTVFQPFFVSLTLPYSVIRGEVFTLKATVFNYLLKCIMVEVTLAASDQHTFRNCDGCIYSVCLCGEESRTFSWIVTPTTLGKVNLKVSAEALKTEALCGNEVATVPDVGRTDTVIRTLLVEAEGTPQMVSHNVHLCPPGKVKHGASVAFPRFASAGDLMGRAAQNLDKLLAMPYGCGEQNMLLFAPNIFILNYLKSTGQLTQSILDKATHFLESGYQRELTYKHDDGSYSAFGKADSSGNTWLTSFVMKSFGGAQPYIYVQPEHITEAWRWLSKHQRPDGCIRSVGKLFHNGMKGGVSDDVSLTAYITAAMLELDANVTNPVVHNSLSCLKAAVAGQLDNLYTTALLSYTFTLAGDEEMRSKLITLLHEKSNTHGGTRHWKRAGASGKGLDSLEVEMTSYVLLALLSGPSMPGFDLEYSSGIVRWLTQQQNPFGGFSSTQDTVVALQALAKYGAATYSSEVGTTVTLTSLGGLNKEFTVNQDNRLLYQEEKLSEVPGEYTIRAEGQNCVLTQISMFYNIPPPADFSAFNISANTMAKCNISRPQLILFVHVRYSGRREETNMVIVNIKLLSGYVLDKSSLTLVSWRAAVLPHGKDRSVKRVDVEEGFINIYLDGLRKDDMQIYSVTLEEDQPVRNLKPAVVKVYDYYQTSKN</sequence>
<keyword evidence="6" id="KW-0722">Serine protease inhibitor</keyword>
<dbReference type="InterPro" id="IPR050473">
    <property type="entry name" value="A2M/Complement_sys"/>
</dbReference>
<name>A0A669C3P0_ORENI</name>
<dbReference type="PANTHER" id="PTHR11412:SF160">
    <property type="entry name" value="ALPHA-2-MACROGLOBULIN-LIKE PROTEIN 1"/>
    <property type="match status" value="1"/>
</dbReference>
<evidence type="ECO:0000256" key="8">
    <source>
        <dbReference type="ARBA" id="ARBA00023180"/>
    </source>
</evidence>
<dbReference type="InterPro" id="IPR002890">
    <property type="entry name" value="MG2"/>
</dbReference>
<feature type="domain" description="Alpha-macroglobulin receptor-binding" evidence="12">
    <location>
        <begin position="1195"/>
        <end position="1285"/>
    </location>
</feature>
<dbReference type="SMART" id="SM01419">
    <property type="entry name" value="Thiol-ester_cl"/>
    <property type="match status" value="1"/>
</dbReference>
<dbReference type="InterPro" id="IPR036595">
    <property type="entry name" value="A-macroglobulin_rcpt-bd_sf"/>
</dbReference>
<reference evidence="14" key="1">
    <citation type="submission" date="2012-01" db="EMBL/GenBank/DDBJ databases">
        <title>The Genome Sequence of Oreochromis niloticus (Nile Tilapia).</title>
        <authorList>
            <consortium name="Broad Institute Genome Assembly Team"/>
            <consortium name="Broad Institute Sequencing Platform"/>
            <person name="Di Palma F."/>
            <person name="Johnson J."/>
            <person name="Lander E.S."/>
            <person name="Lindblad-Toh K."/>
        </authorList>
    </citation>
    <scope>NUCLEOTIDE SEQUENCE [LARGE SCALE GENOMIC DNA]</scope>
</reference>
<feature type="domain" description="Alpha-2-macroglobulin bait region" evidence="10">
    <location>
        <begin position="387"/>
        <end position="529"/>
    </location>
</feature>
<dbReference type="InterPro" id="IPR011625">
    <property type="entry name" value="A2M_N_BRD"/>
</dbReference>
<evidence type="ECO:0000256" key="6">
    <source>
        <dbReference type="ARBA" id="ARBA00022900"/>
    </source>
</evidence>
<dbReference type="InterPro" id="IPR047565">
    <property type="entry name" value="Alpha-macroglob_thiol-ester_cl"/>
</dbReference>
<dbReference type="Pfam" id="PF00207">
    <property type="entry name" value="A2M"/>
    <property type="match status" value="1"/>
</dbReference>
<dbReference type="Gene3D" id="2.20.130.20">
    <property type="match status" value="1"/>
</dbReference>
<keyword evidence="4" id="KW-0646">Protease inhibitor</keyword>
<dbReference type="GeneTree" id="ENSGT00940000166660"/>
<dbReference type="InterPro" id="IPR041555">
    <property type="entry name" value="MG3"/>
</dbReference>
<dbReference type="CDD" id="cd02897">
    <property type="entry name" value="A2M_2"/>
    <property type="match status" value="1"/>
</dbReference>
<dbReference type="SMART" id="SM01359">
    <property type="entry name" value="A2M_N_2"/>
    <property type="match status" value="1"/>
</dbReference>
<dbReference type="GO" id="GO:0005615">
    <property type="term" value="C:extracellular space"/>
    <property type="evidence" value="ECO:0007669"/>
    <property type="project" value="InterPro"/>
</dbReference>
<protein>
    <submittedName>
        <fullName evidence="13">Alpha-2-macroglobulin</fullName>
    </submittedName>
</protein>
<feature type="signal peptide" evidence="9">
    <location>
        <begin position="1"/>
        <end position="33"/>
    </location>
</feature>
<feature type="chain" id="PRO_5025684423" evidence="9">
    <location>
        <begin position="34"/>
        <end position="1287"/>
    </location>
</feature>
<accession>A0A669C3P0</accession>
<dbReference type="SMART" id="SM01361">
    <property type="entry name" value="A2M_recep"/>
    <property type="match status" value="1"/>
</dbReference>
<dbReference type="SUPFAM" id="SSF49410">
    <property type="entry name" value="Alpha-macroglobulin receptor domain"/>
    <property type="match status" value="1"/>
</dbReference>
<keyword evidence="7" id="KW-1015">Disulfide bond</keyword>
<dbReference type="GO" id="GO:0004867">
    <property type="term" value="F:serine-type endopeptidase inhibitor activity"/>
    <property type="evidence" value="ECO:0007669"/>
    <property type="project" value="UniProtKB-KW"/>
</dbReference>
<evidence type="ECO:0000256" key="9">
    <source>
        <dbReference type="SAM" id="SignalP"/>
    </source>
</evidence>
<proteinExistence type="inferred from homology"/>
<dbReference type="InterPro" id="IPR019742">
    <property type="entry name" value="MacrogloblnA2_CS"/>
</dbReference>
<dbReference type="Gene3D" id="2.60.40.1940">
    <property type="match status" value="1"/>
</dbReference>
<dbReference type="SMART" id="SM01360">
    <property type="entry name" value="A2M"/>
    <property type="match status" value="1"/>
</dbReference>
<dbReference type="Gene3D" id="1.50.10.20">
    <property type="match status" value="1"/>
</dbReference>
<dbReference type="Pfam" id="PF07677">
    <property type="entry name" value="A2M_recep"/>
    <property type="match status" value="1"/>
</dbReference>
<dbReference type="InterPro" id="IPR009048">
    <property type="entry name" value="A-macroglobulin_rcpt-bd"/>
</dbReference>
<gene>
    <name evidence="13" type="primary">LOC100699612</name>
</gene>
<evidence type="ECO:0000256" key="1">
    <source>
        <dbReference type="ARBA" id="ARBA00004613"/>
    </source>
</evidence>
<dbReference type="Gene3D" id="2.60.40.1930">
    <property type="match status" value="2"/>
</dbReference>
<evidence type="ECO:0000313" key="14">
    <source>
        <dbReference type="Proteomes" id="UP000005207"/>
    </source>
</evidence>
<evidence type="ECO:0000256" key="4">
    <source>
        <dbReference type="ARBA" id="ARBA00022690"/>
    </source>
</evidence>
<dbReference type="InterPro" id="IPR013783">
    <property type="entry name" value="Ig-like_fold"/>
</dbReference>
<evidence type="ECO:0000259" key="10">
    <source>
        <dbReference type="SMART" id="SM01359"/>
    </source>
</evidence>
<reference evidence="13" key="2">
    <citation type="submission" date="2025-08" db="UniProtKB">
        <authorList>
            <consortium name="Ensembl"/>
        </authorList>
    </citation>
    <scope>IDENTIFICATION</scope>
</reference>
<evidence type="ECO:0000259" key="12">
    <source>
        <dbReference type="SMART" id="SM01361"/>
    </source>
</evidence>
<dbReference type="Pfam" id="PF07678">
    <property type="entry name" value="TED_complement"/>
    <property type="match status" value="1"/>
</dbReference>
<evidence type="ECO:0000256" key="2">
    <source>
        <dbReference type="ARBA" id="ARBA00010952"/>
    </source>
</evidence>
<dbReference type="SUPFAM" id="SSF48239">
    <property type="entry name" value="Terpenoid cyclases/Protein prenyltransferases"/>
    <property type="match status" value="1"/>
</dbReference>
<dbReference type="InterPro" id="IPR001599">
    <property type="entry name" value="Macroglobln_a2"/>
</dbReference>
<comment type="subcellular location">
    <subcellularLocation>
        <location evidence="1">Secreted</location>
    </subcellularLocation>
</comment>
<dbReference type="PANTHER" id="PTHR11412">
    <property type="entry name" value="MACROGLOBULIN / COMPLEMENT"/>
    <property type="match status" value="1"/>
</dbReference>
<dbReference type="InterPro" id="IPR011626">
    <property type="entry name" value="Alpha-macroglobulin_TED"/>
</dbReference>
<keyword evidence="14" id="KW-1185">Reference proteome</keyword>
<dbReference type="InterPro" id="IPR041813">
    <property type="entry name" value="A2M_TED"/>
</dbReference>
<evidence type="ECO:0000313" key="13">
    <source>
        <dbReference type="Ensembl" id="ENSONIP00000041226.1"/>
    </source>
</evidence>
<dbReference type="Pfam" id="PF17791">
    <property type="entry name" value="MG3"/>
    <property type="match status" value="1"/>
</dbReference>
<dbReference type="GO" id="GO:0007399">
    <property type="term" value="P:nervous system development"/>
    <property type="evidence" value="ECO:0007669"/>
    <property type="project" value="UniProtKB-ARBA"/>
</dbReference>